<dbReference type="RefSeq" id="WP_046217116.1">
    <property type="nucleotide sequence ID" value="NZ_CP011974.1"/>
</dbReference>
<dbReference type="PANTHER" id="PTHR21248:SF12">
    <property type="entry name" value="CARDIOLIPIN SYNTHASE C"/>
    <property type="match status" value="1"/>
</dbReference>
<dbReference type="InterPro" id="IPR025202">
    <property type="entry name" value="PLD-like_dom"/>
</dbReference>
<proteinExistence type="predicted"/>
<dbReference type="Gene3D" id="3.30.870.10">
    <property type="entry name" value="Endonuclease Chain A"/>
    <property type="match status" value="2"/>
</dbReference>
<gene>
    <name evidence="3" type="ORF">BEH_09840</name>
</gene>
<dbReference type="PROSITE" id="PS50035">
    <property type="entry name" value="PLD"/>
    <property type="match status" value="2"/>
</dbReference>
<dbReference type="OrthoDB" id="9814092at2"/>
<feature type="domain" description="PLD phosphodiesterase" evidence="2">
    <location>
        <begin position="156"/>
        <end position="183"/>
    </location>
</feature>
<dbReference type="PANTHER" id="PTHR21248">
    <property type="entry name" value="CARDIOLIPIN SYNTHASE"/>
    <property type="match status" value="1"/>
</dbReference>
<dbReference type="Pfam" id="PF13091">
    <property type="entry name" value="PLDc_2"/>
    <property type="match status" value="2"/>
</dbReference>
<evidence type="ECO:0000256" key="1">
    <source>
        <dbReference type="SAM" id="Phobius"/>
    </source>
</evidence>
<evidence type="ECO:0000259" key="2">
    <source>
        <dbReference type="PROSITE" id="PS50035"/>
    </source>
</evidence>
<reference evidence="4" key="2">
    <citation type="submission" date="2015-06" db="EMBL/GenBank/DDBJ databases">
        <title>Genome Sequence of Bacillus endophyticus and Analysis of its Companion Mechanism in the Ketogulonigenium vulgare-Bacillus strain Consortium.</title>
        <authorList>
            <person name="Jia N."/>
            <person name="Du J."/>
            <person name="Ding M.-Z."/>
            <person name="Gao F."/>
            <person name="Yuan Y.-J."/>
        </authorList>
    </citation>
    <scope>NUCLEOTIDE SEQUENCE [LARGE SCALE GENOMIC DNA]</scope>
    <source>
        <strain evidence="4">Hbe603</strain>
    </source>
</reference>
<sequence>MMKAKSIVKGLAFVLFLYVIYAVVTAVVLFYLPIEKMDEASRSTAHVWKDQHSKDDRVLLLEDGYNSGIARIKMIQEARNSIDIAYYSIGKGESTDFVLGALFQAVDRGVRVRVLLDGICHNLRGKRSDVRYALASHPNIQLKYYEPFTLLKPWTWNNRLHDKIMMADEDLAIIGGRNIGDKYLAKTPSDDFVYDRDTIVFNETQRKDSVIIPMKNYMNELWKHPYTKTVFQNLSEREKEKGERVRDRLKNKYQKAKEIQNEFVSPLFQWKTSTVPAHKVAFIHNPIERFHKTPFVWESLISLGKQAHTSIVIQSPYIVPTKNMEKYLPRKRNEKIETTVLTNSLISTPNALAFAGYMASRDRVVQTGTTLYEYGGPHSIHGKSIVYDQSLSVVGSFNIDSRSVFLNTESVLIIDSESFASELTKAIDDKVEYSALIAKDQQYVRKPYEEKRKAPFLKSAFLRVLSKMTVLWKELI</sequence>
<dbReference type="InterPro" id="IPR001736">
    <property type="entry name" value="PLipase_D/transphosphatidylase"/>
</dbReference>
<dbReference type="EMBL" id="CP011974">
    <property type="protein sequence ID" value="AKO92369.1"/>
    <property type="molecule type" value="Genomic_DNA"/>
</dbReference>
<evidence type="ECO:0000313" key="4">
    <source>
        <dbReference type="Proteomes" id="UP000036202"/>
    </source>
</evidence>
<feature type="domain" description="PLD phosphodiesterase" evidence="2">
    <location>
        <begin position="376"/>
        <end position="403"/>
    </location>
</feature>
<keyword evidence="1" id="KW-0812">Transmembrane</keyword>
<keyword evidence="1" id="KW-0472">Membrane</keyword>
<dbReference type="PATRIC" id="fig|135735.6.peg.2044"/>
<dbReference type="CDD" id="cd09113">
    <property type="entry name" value="PLDc_ymdC_like_2"/>
    <property type="match status" value="1"/>
</dbReference>
<accession>A0A0H4KJ93</accession>
<protein>
    <submittedName>
        <fullName evidence="3">Phospholipase</fullName>
    </submittedName>
</protein>
<organism evidence="3 4">
    <name type="scientific">Priestia filamentosa</name>
    <dbReference type="NCBI Taxonomy" id="1402861"/>
    <lineage>
        <taxon>Bacteria</taxon>
        <taxon>Bacillati</taxon>
        <taxon>Bacillota</taxon>
        <taxon>Bacilli</taxon>
        <taxon>Bacillales</taxon>
        <taxon>Bacillaceae</taxon>
        <taxon>Priestia</taxon>
    </lineage>
</organism>
<dbReference type="KEGG" id="beo:BEH_09840"/>
<evidence type="ECO:0000313" key="3">
    <source>
        <dbReference type="EMBL" id="AKO92369.1"/>
    </source>
</evidence>
<dbReference type="GO" id="GO:0032049">
    <property type="term" value="P:cardiolipin biosynthetic process"/>
    <property type="evidence" value="ECO:0007669"/>
    <property type="project" value="UniProtKB-ARBA"/>
</dbReference>
<dbReference type="Proteomes" id="UP000036202">
    <property type="component" value="Chromosome"/>
</dbReference>
<dbReference type="SUPFAM" id="SSF56024">
    <property type="entry name" value="Phospholipase D/nuclease"/>
    <property type="match status" value="2"/>
</dbReference>
<keyword evidence="4" id="KW-1185">Reference proteome</keyword>
<dbReference type="CDD" id="cd09111">
    <property type="entry name" value="PLDc_ymdC_like_1"/>
    <property type="match status" value="1"/>
</dbReference>
<feature type="transmembrane region" description="Helical" evidence="1">
    <location>
        <begin position="12"/>
        <end position="34"/>
    </location>
</feature>
<dbReference type="SMART" id="SM00155">
    <property type="entry name" value="PLDc"/>
    <property type="match status" value="2"/>
</dbReference>
<reference evidence="3 4" key="1">
    <citation type="journal article" date="2015" name="PLoS ONE">
        <title>Genome Sequence of Bacillus endophyticus and Analysis of Its Companion Mechanism in the Ketogulonigenium vulgare-Bacillus Strain Consortium.</title>
        <authorList>
            <person name="Jia N."/>
            <person name="Du J."/>
            <person name="Ding M.Z."/>
            <person name="Gao F."/>
            <person name="Yuan Y.J."/>
        </authorList>
    </citation>
    <scope>NUCLEOTIDE SEQUENCE [LARGE SCALE GENOMIC DNA]</scope>
    <source>
        <strain evidence="3 4">Hbe603</strain>
    </source>
</reference>
<keyword evidence="1" id="KW-1133">Transmembrane helix</keyword>
<dbReference type="AlphaFoldDB" id="A0A0H4KJ93"/>
<dbReference type="GO" id="GO:0030572">
    <property type="term" value="F:phosphatidyltransferase activity"/>
    <property type="evidence" value="ECO:0007669"/>
    <property type="project" value="UniProtKB-ARBA"/>
</dbReference>
<name>A0A0H4KJ93_9BACI</name>